<dbReference type="RefSeq" id="WP_303668772.1">
    <property type="nucleotide sequence ID" value="NZ_SVCA01000002.1"/>
</dbReference>
<organism evidence="3 4">
    <name type="scientific">Selenomonas ruminantium</name>
    <dbReference type="NCBI Taxonomy" id="971"/>
    <lineage>
        <taxon>Bacteria</taxon>
        <taxon>Bacillati</taxon>
        <taxon>Bacillota</taxon>
        <taxon>Negativicutes</taxon>
        <taxon>Selenomonadales</taxon>
        <taxon>Selenomonadaceae</taxon>
        <taxon>Selenomonas</taxon>
    </lineage>
</organism>
<dbReference type="Pfam" id="PF00534">
    <property type="entry name" value="Glycos_transf_1"/>
    <property type="match status" value="1"/>
</dbReference>
<dbReference type="EMBL" id="SVCA01000002">
    <property type="protein sequence ID" value="MBE6084387.1"/>
    <property type="molecule type" value="Genomic_DNA"/>
</dbReference>
<dbReference type="GO" id="GO:0009103">
    <property type="term" value="P:lipopolysaccharide biosynthetic process"/>
    <property type="evidence" value="ECO:0007669"/>
    <property type="project" value="TreeGrafter"/>
</dbReference>
<proteinExistence type="predicted"/>
<accession>A0A927ZND7</accession>
<keyword evidence="1" id="KW-0808">Transferase</keyword>
<dbReference type="Gene3D" id="3.40.50.2000">
    <property type="entry name" value="Glycogen Phosphorylase B"/>
    <property type="match status" value="1"/>
</dbReference>
<dbReference type="Proteomes" id="UP000772151">
    <property type="component" value="Unassembled WGS sequence"/>
</dbReference>
<comment type="caution">
    <text evidence="3">The sequence shown here is derived from an EMBL/GenBank/DDBJ whole genome shotgun (WGS) entry which is preliminary data.</text>
</comment>
<dbReference type="GO" id="GO:0016757">
    <property type="term" value="F:glycosyltransferase activity"/>
    <property type="evidence" value="ECO:0007669"/>
    <property type="project" value="InterPro"/>
</dbReference>
<gene>
    <name evidence="3" type="ORF">E7203_02775</name>
</gene>
<protein>
    <submittedName>
        <fullName evidence="3">Glycosyltransferase family 4 protein</fullName>
    </submittedName>
</protein>
<name>A0A927ZND7_SELRU</name>
<evidence type="ECO:0000313" key="3">
    <source>
        <dbReference type="EMBL" id="MBE6084387.1"/>
    </source>
</evidence>
<dbReference type="SUPFAM" id="SSF53756">
    <property type="entry name" value="UDP-Glycosyltransferase/glycogen phosphorylase"/>
    <property type="match status" value="1"/>
</dbReference>
<evidence type="ECO:0000259" key="2">
    <source>
        <dbReference type="Pfam" id="PF00534"/>
    </source>
</evidence>
<dbReference type="PANTHER" id="PTHR46401">
    <property type="entry name" value="GLYCOSYLTRANSFERASE WBBK-RELATED"/>
    <property type="match status" value="1"/>
</dbReference>
<dbReference type="InterPro" id="IPR001296">
    <property type="entry name" value="Glyco_trans_1"/>
</dbReference>
<reference evidence="3" key="1">
    <citation type="submission" date="2019-04" db="EMBL/GenBank/DDBJ databases">
        <title>Evolution of Biomass-Degrading Anaerobic Consortia Revealed by Metagenomics.</title>
        <authorList>
            <person name="Peng X."/>
        </authorList>
    </citation>
    <scope>NUCLEOTIDE SEQUENCE</scope>
    <source>
        <strain evidence="3">SIG242</strain>
    </source>
</reference>
<dbReference type="PANTHER" id="PTHR46401:SF2">
    <property type="entry name" value="GLYCOSYLTRANSFERASE WBBK-RELATED"/>
    <property type="match status" value="1"/>
</dbReference>
<evidence type="ECO:0000313" key="4">
    <source>
        <dbReference type="Proteomes" id="UP000772151"/>
    </source>
</evidence>
<sequence>MNELYGSAVAGLCMLKPVRNYYYSQPIKIYEYMAAGLPYICSDFPLWQELAAASGAGICVNPENTAELSKAISTLLLDRKKAETMGKRGREYVIKHCTWSIEEKSLLSLYETIGA</sequence>
<evidence type="ECO:0000256" key="1">
    <source>
        <dbReference type="ARBA" id="ARBA00022679"/>
    </source>
</evidence>
<feature type="domain" description="Glycosyl transferase family 1" evidence="2">
    <location>
        <begin position="26"/>
        <end position="91"/>
    </location>
</feature>
<dbReference type="AlphaFoldDB" id="A0A927ZND7"/>